<protein>
    <recommendedName>
        <fullName evidence="1">BTB domain-containing protein</fullName>
    </recommendedName>
</protein>
<dbReference type="SUPFAM" id="SSF54695">
    <property type="entry name" value="POZ domain"/>
    <property type="match status" value="1"/>
</dbReference>
<evidence type="ECO:0000313" key="3">
    <source>
        <dbReference type="Proteomes" id="UP000295192"/>
    </source>
</evidence>
<comment type="caution">
    <text evidence="2">The sequence shown here is derived from an EMBL/GenBank/DDBJ whole genome shotgun (WGS) entry which is preliminary data.</text>
</comment>
<dbReference type="CDD" id="cd18186">
    <property type="entry name" value="BTB_POZ_ZBTB_KLHL-like"/>
    <property type="match status" value="1"/>
</dbReference>
<dbReference type="PROSITE" id="PS50097">
    <property type="entry name" value="BTB"/>
    <property type="match status" value="1"/>
</dbReference>
<evidence type="ECO:0000313" key="2">
    <source>
        <dbReference type="EMBL" id="TDG49328.1"/>
    </source>
</evidence>
<gene>
    <name evidence="2" type="ORF">AWZ03_004196</name>
</gene>
<dbReference type="InterPro" id="IPR000210">
    <property type="entry name" value="BTB/POZ_dom"/>
</dbReference>
<dbReference type="InterPro" id="IPR011333">
    <property type="entry name" value="SKP1/BTB/POZ_sf"/>
</dbReference>
<sequence>MHDLCLQMSAGSALELAVAQRKEQANVGNLLGRRYAELLHAEKHTDCVFHVCEQQLKGHKLILSAASPVFEAMFYGPLQELEPEIEIHDISAPIFKVLMEYIYTGSVDYECMQLEAAIELYYAAEKYLLDQLIADALLAITRKLRFSNVLPALELSVCMGLDSLLDVCMSFFMRCCVNNDQYMSYLKEHYVHVSKECVKSIIAACKEPHKLLLWYVYEWTQQECDDAGLGDAATWQQVSGSADLADSAAPTPPATLVERCYYKACRPFTVDAESHVWRLGLKCSRFISVLGLVLNSRLAPNLTCHVGYVPQEYRESLRIDLYPDGGDQAVWTHIIQNQTTKYNCDLHLSWSRDKACVLTPEVHYVLQLRWESSAYGAEYPCSLQSCLVDGIQFIDGDSFSGCLLKGLRYVNLV</sequence>
<reference evidence="2 3" key="1">
    <citation type="journal article" date="2019" name="J. Hered.">
        <title>An Improved Genome Assembly for Drosophila navojoa, the Basal Species in the mojavensis Cluster.</title>
        <authorList>
            <person name="Vanderlinde T."/>
            <person name="Dupim E.G."/>
            <person name="Nazario-Yepiz N.O."/>
            <person name="Carvalho A.B."/>
        </authorList>
    </citation>
    <scope>NUCLEOTIDE SEQUENCE [LARGE SCALE GENOMIC DNA]</scope>
    <source>
        <strain evidence="2">Navoj_Jal97</strain>
        <tissue evidence="2">Whole organism</tissue>
    </source>
</reference>
<dbReference type="Proteomes" id="UP000295192">
    <property type="component" value="Unassembled WGS sequence"/>
</dbReference>
<dbReference type="Pfam" id="PF00651">
    <property type="entry name" value="BTB"/>
    <property type="match status" value="1"/>
</dbReference>
<dbReference type="EMBL" id="LSRL02000024">
    <property type="protein sequence ID" value="TDG49328.1"/>
    <property type="molecule type" value="Genomic_DNA"/>
</dbReference>
<dbReference type="STRING" id="7232.A0A484BKR4"/>
<feature type="domain" description="BTB" evidence="1">
    <location>
        <begin position="45"/>
        <end position="111"/>
    </location>
</feature>
<dbReference type="SMART" id="SM00225">
    <property type="entry name" value="BTB"/>
    <property type="match status" value="1"/>
</dbReference>
<dbReference type="PANTHER" id="PTHR24413">
    <property type="entry name" value="SPECKLE-TYPE POZ PROTEIN"/>
    <property type="match status" value="1"/>
</dbReference>
<accession>A0A484BKR4</accession>
<dbReference type="OrthoDB" id="624345at2759"/>
<evidence type="ECO:0000259" key="1">
    <source>
        <dbReference type="PROSITE" id="PS50097"/>
    </source>
</evidence>
<keyword evidence="3" id="KW-1185">Reference proteome</keyword>
<name>A0A484BKR4_DRONA</name>
<dbReference type="OMA" id="MRCCVNN"/>
<dbReference type="AlphaFoldDB" id="A0A484BKR4"/>
<organism evidence="2 3">
    <name type="scientific">Drosophila navojoa</name>
    <name type="common">Fruit fly</name>
    <dbReference type="NCBI Taxonomy" id="7232"/>
    <lineage>
        <taxon>Eukaryota</taxon>
        <taxon>Metazoa</taxon>
        <taxon>Ecdysozoa</taxon>
        <taxon>Arthropoda</taxon>
        <taxon>Hexapoda</taxon>
        <taxon>Insecta</taxon>
        <taxon>Pterygota</taxon>
        <taxon>Neoptera</taxon>
        <taxon>Endopterygota</taxon>
        <taxon>Diptera</taxon>
        <taxon>Brachycera</taxon>
        <taxon>Muscomorpha</taxon>
        <taxon>Ephydroidea</taxon>
        <taxon>Drosophilidae</taxon>
        <taxon>Drosophila</taxon>
    </lineage>
</organism>
<proteinExistence type="predicted"/>
<dbReference type="Gene3D" id="3.30.710.10">
    <property type="entry name" value="Potassium Channel Kv1.1, Chain A"/>
    <property type="match status" value="1"/>
</dbReference>